<evidence type="ECO:0000256" key="5">
    <source>
        <dbReference type="ARBA" id="ARBA00022691"/>
    </source>
</evidence>
<sequence>MTALDTPGVEAGVGRTALLVANARALEARRSGALAVDPFAEHFVRASPGCADWPLDPEQVSPDDPLWGRLATYFALRTRVLDDHLLAVTAAGTRQVVLLGAGLDTRAHRLPWPTGTTVWELDRPGVLRFKQQVLDGLGAAPRAHRHTVPVDLREDWTGALTTAGLDPSQPVAWLAEGLFLYLPAAGELAVTAALDGLSAPGSTLAYEVKAAPESPAVRAAPVYAAARERLGIDLLALFAPGPRPDSAAALTSLGWTCTVRTPFDHFPGTLRAEPHDALAANRWVTCVRPLTAPPPRP</sequence>
<dbReference type="Proteomes" id="UP001500897">
    <property type="component" value="Unassembled WGS sequence"/>
</dbReference>
<keyword evidence="5 6" id="KW-0949">S-adenosyl-L-methionine</keyword>
<dbReference type="Gene3D" id="3.40.50.150">
    <property type="entry name" value="Vaccinia Virus protein VP39"/>
    <property type="match status" value="1"/>
</dbReference>
<evidence type="ECO:0000256" key="3">
    <source>
        <dbReference type="ARBA" id="ARBA00022603"/>
    </source>
</evidence>
<comment type="similarity">
    <text evidence="2 6">Belongs to the UPF0677 family.</text>
</comment>
<dbReference type="EMBL" id="BAAANS010000023">
    <property type="protein sequence ID" value="GAA2102254.1"/>
    <property type="molecule type" value="Genomic_DNA"/>
</dbReference>
<protein>
    <recommendedName>
        <fullName evidence="6">S-adenosyl-L-methionine-dependent methyltransferase</fullName>
        <ecNumber evidence="6">2.1.1.-</ecNumber>
    </recommendedName>
</protein>
<dbReference type="EC" id="2.1.1.-" evidence="6"/>
<dbReference type="NCBIfam" id="TIGR00027">
    <property type="entry name" value="mthyl_TIGR00027"/>
    <property type="match status" value="1"/>
</dbReference>
<evidence type="ECO:0000256" key="4">
    <source>
        <dbReference type="ARBA" id="ARBA00022679"/>
    </source>
</evidence>
<dbReference type="InterPro" id="IPR029063">
    <property type="entry name" value="SAM-dependent_MTases_sf"/>
</dbReference>
<gene>
    <name evidence="7" type="ORF">GCM10009759_36650</name>
</gene>
<evidence type="ECO:0000256" key="6">
    <source>
        <dbReference type="RuleBase" id="RU362030"/>
    </source>
</evidence>
<evidence type="ECO:0000256" key="2">
    <source>
        <dbReference type="ARBA" id="ARBA00008138"/>
    </source>
</evidence>
<dbReference type="InterPro" id="IPR011610">
    <property type="entry name" value="SAM_mthyl_Trfase_ML2640-like"/>
</dbReference>
<proteinExistence type="inferred from homology"/>
<dbReference type="SUPFAM" id="SSF53335">
    <property type="entry name" value="S-adenosyl-L-methionine-dependent methyltransferases"/>
    <property type="match status" value="1"/>
</dbReference>
<keyword evidence="3 6" id="KW-0489">Methyltransferase</keyword>
<dbReference type="InterPro" id="IPR007213">
    <property type="entry name" value="Ppm1/Ppm2/Tcmp"/>
</dbReference>
<evidence type="ECO:0000313" key="7">
    <source>
        <dbReference type="EMBL" id="GAA2102254.1"/>
    </source>
</evidence>
<dbReference type="GO" id="GO:0032259">
    <property type="term" value="P:methylation"/>
    <property type="evidence" value="ECO:0007669"/>
    <property type="project" value="UniProtKB-KW"/>
</dbReference>
<evidence type="ECO:0000313" key="8">
    <source>
        <dbReference type="Proteomes" id="UP001500897"/>
    </source>
</evidence>
<dbReference type="PANTHER" id="PTHR43619">
    <property type="entry name" value="S-ADENOSYL-L-METHIONINE-DEPENDENT METHYLTRANSFERASE YKTD-RELATED"/>
    <property type="match status" value="1"/>
</dbReference>
<name>A0ABN2X092_9ACTN</name>
<dbReference type="Pfam" id="PF04072">
    <property type="entry name" value="LCM"/>
    <property type="match status" value="1"/>
</dbReference>
<dbReference type="GO" id="GO:0008168">
    <property type="term" value="F:methyltransferase activity"/>
    <property type="evidence" value="ECO:0007669"/>
    <property type="project" value="UniProtKB-KW"/>
</dbReference>
<comment type="caution">
    <text evidence="7">The sequence shown here is derived from an EMBL/GenBank/DDBJ whole genome shotgun (WGS) entry which is preliminary data.</text>
</comment>
<dbReference type="PANTHER" id="PTHR43619:SF2">
    <property type="entry name" value="S-ADENOSYL-L-METHIONINE-DEPENDENT METHYLTRANSFERASES SUPERFAMILY PROTEIN"/>
    <property type="match status" value="1"/>
</dbReference>
<reference evidence="7 8" key="1">
    <citation type="journal article" date="2019" name="Int. J. Syst. Evol. Microbiol.">
        <title>The Global Catalogue of Microorganisms (GCM) 10K type strain sequencing project: providing services to taxonomists for standard genome sequencing and annotation.</title>
        <authorList>
            <consortium name="The Broad Institute Genomics Platform"/>
            <consortium name="The Broad Institute Genome Sequencing Center for Infectious Disease"/>
            <person name="Wu L."/>
            <person name="Ma J."/>
        </authorList>
    </citation>
    <scope>NUCLEOTIDE SEQUENCE [LARGE SCALE GENOMIC DNA]</scope>
    <source>
        <strain evidence="7 8">JCM 14559</strain>
    </source>
</reference>
<dbReference type="RefSeq" id="WP_344553319.1">
    <property type="nucleotide sequence ID" value="NZ_BAAANS010000023.1"/>
</dbReference>
<comment type="function">
    <text evidence="1 6">Exhibits S-adenosyl-L-methionine-dependent methyltransferase activity.</text>
</comment>
<accession>A0ABN2X092</accession>
<keyword evidence="8" id="KW-1185">Reference proteome</keyword>
<organism evidence="7 8">
    <name type="scientific">Kitasatospora saccharophila</name>
    <dbReference type="NCBI Taxonomy" id="407973"/>
    <lineage>
        <taxon>Bacteria</taxon>
        <taxon>Bacillati</taxon>
        <taxon>Actinomycetota</taxon>
        <taxon>Actinomycetes</taxon>
        <taxon>Kitasatosporales</taxon>
        <taxon>Streptomycetaceae</taxon>
        <taxon>Kitasatospora</taxon>
    </lineage>
</organism>
<keyword evidence="4" id="KW-0808">Transferase</keyword>
<evidence type="ECO:0000256" key="1">
    <source>
        <dbReference type="ARBA" id="ARBA00003907"/>
    </source>
</evidence>